<dbReference type="Gene3D" id="1.20.120.1760">
    <property type="match status" value="1"/>
</dbReference>
<feature type="transmembrane region" description="Helical" evidence="3">
    <location>
        <begin position="25"/>
        <end position="42"/>
    </location>
</feature>
<dbReference type="GO" id="GO:0008654">
    <property type="term" value="P:phospholipid biosynthetic process"/>
    <property type="evidence" value="ECO:0007669"/>
    <property type="project" value="InterPro"/>
</dbReference>
<evidence type="ECO:0000256" key="2">
    <source>
        <dbReference type="RuleBase" id="RU003750"/>
    </source>
</evidence>
<feature type="transmembrane region" description="Helical" evidence="3">
    <location>
        <begin position="124"/>
        <end position="145"/>
    </location>
</feature>
<dbReference type="GO" id="GO:0016020">
    <property type="term" value="C:membrane"/>
    <property type="evidence" value="ECO:0007669"/>
    <property type="project" value="InterPro"/>
</dbReference>
<evidence type="ECO:0000256" key="1">
    <source>
        <dbReference type="ARBA" id="ARBA00022679"/>
    </source>
</evidence>
<dbReference type="GO" id="GO:0016780">
    <property type="term" value="F:phosphotransferase activity, for other substituted phosphate groups"/>
    <property type="evidence" value="ECO:0007669"/>
    <property type="project" value="InterPro"/>
</dbReference>
<gene>
    <name evidence="4" type="ORF">ICN82_10220</name>
</gene>
<protein>
    <submittedName>
        <fullName evidence="4">CDP-alcohol phosphatidyltransferase family protein</fullName>
    </submittedName>
</protein>
<feature type="transmembrane region" description="Helical" evidence="3">
    <location>
        <begin position="54"/>
        <end position="72"/>
    </location>
</feature>
<dbReference type="PROSITE" id="PS00379">
    <property type="entry name" value="CDP_ALCOHOL_P_TRANSF"/>
    <property type="match status" value="1"/>
</dbReference>
<dbReference type="InterPro" id="IPR000462">
    <property type="entry name" value="CDP-OH_P_trans"/>
</dbReference>
<evidence type="ECO:0000256" key="3">
    <source>
        <dbReference type="SAM" id="Phobius"/>
    </source>
</evidence>
<keyword evidence="3" id="KW-1133">Transmembrane helix</keyword>
<accession>A0A8J7CVC6</accession>
<evidence type="ECO:0000313" key="5">
    <source>
        <dbReference type="Proteomes" id="UP000609121"/>
    </source>
</evidence>
<feature type="transmembrane region" description="Helical" evidence="3">
    <location>
        <begin position="84"/>
        <end position="103"/>
    </location>
</feature>
<sequence>MAGLAAVYALCLLPAAQILTGEALILPAAGFALAAAVPVACLRRHRPAPRLGPANAVTLARLALMSLFLAPLVRPDLLEGGTGWGFLALALFTLALDGVDGCLARRTGLAGAWGARFDMEADAAFALLLAGVAWRSGGLGAWVLLLGGMRYLFVAAALAWPPLGAPLPESRARKTVCVIQIATLALLLAPPVAPPWSQAAAAAALGLLGWSFARDILWLAARR</sequence>
<dbReference type="Pfam" id="PF01066">
    <property type="entry name" value="CDP-OH_P_transf"/>
    <property type="match status" value="1"/>
</dbReference>
<dbReference type="InterPro" id="IPR043130">
    <property type="entry name" value="CDP-OH_PTrfase_TM_dom"/>
</dbReference>
<comment type="similarity">
    <text evidence="2">Belongs to the CDP-alcohol phosphatidyltransferase class-I family.</text>
</comment>
<reference evidence="4" key="1">
    <citation type="submission" date="2020-09" db="EMBL/GenBank/DDBJ databases">
        <title>A novel bacterium of genus Mangrovicoccus, isolated from South China Sea.</title>
        <authorList>
            <person name="Huang H."/>
            <person name="Mo K."/>
            <person name="Hu Y."/>
        </authorList>
    </citation>
    <scope>NUCLEOTIDE SEQUENCE</scope>
    <source>
        <strain evidence="4">HB182678</strain>
    </source>
</reference>
<dbReference type="InterPro" id="IPR048254">
    <property type="entry name" value="CDP_ALCOHOL_P_TRANSF_CS"/>
</dbReference>
<evidence type="ECO:0000313" key="4">
    <source>
        <dbReference type="EMBL" id="MBE3638579.1"/>
    </source>
</evidence>
<keyword evidence="5" id="KW-1185">Reference proteome</keyword>
<comment type="caution">
    <text evidence="4">The sequence shown here is derived from an EMBL/GenBank/DDBJ whole genome shotgun (WGS) entry which is preliminary data.</text>
</comment>
<keyword evidence="3" id="KW-0472">Membrane</keyword>
<name>A0A8J7CVC6_9RHOB</name>
<feature type="transmembrane region" description="Helical" evidence="3">
    <location>
        <begin position="199"/>
        <end position="221"/>
    </location>
</feature>
<organism evidence="4 5">
    <name type="scientific">Mangrovicoccus algicola</name>
    <dbReference type="NCBI Taxonomy" id="2771008"/>
    <lineage>
        <taxon>Bacteria</taxon>
        <taxon>Pseudomonadati</taxon>
        <taxon>Pseudomonadota</taxon>
        <taxon>Alphaproteobacteria</taxon>
        <taxon>Rhodobacterales</taxon>
        <taxon>Paracoccaceae</taxon>
        <taxon>Mangrovicoccus</taxon>
    </lineage>
</organism>
<dbReference type="Proteomes" id="UP000609121">
    <property type="component" value="Unassembled WGS sequence"/>
</dbReference>
<proteinExistence type="inferred from homology"/>
<keyword evidence="3" id="KW-0812">Transmembrane</keyword>
<dbReference type="AlphaFoldDB" id="A0A8J7CVC6"/>
<keyword evidence="1 2" id="KW-0808">Transferase</keyword>
<dbReference type="EMBL" id="JACVXA010000026">
    <property type="protein sequence ID" value="MBE3638579.1"/>
    <property type="molecule type" value="Genomic_DNA"/>
</dbReference>